<dbReference type="InterPro" id="IPR008915">
    <property type="entry name" value="Peptidase_M50"/>
</dbReference>
<keyword evidence="7" id="KW-0378">Hydrolase</keyword>
<dbReference type="Pfam" id="PF02163">
    <property type="entry name" value="Peptidase_M50"/>
    <property type="match status" value="1"/>
</dbReference>
<evidence type="ECO:0000256" key="11">
    <source>
        <dbReference type="ARBA" id="ARBA00023136"/>
    </source>
</evidence>
<accession>A0ABP9QX44</accession>
<feature type="transmembrane region" description="Helical" evidence="13">
    <location>
        <begin position="364"/>
        <end position="385"/>
    </location>
</feature>
<comment type="caution">
    <text evidence="15">The sequence shown here is derived from an EMBL/GenBank/DDBJ whole genome shotgun (WGS) entry which is preliminary data.</text>
</comment>
<evidence type="ECO:0000256" key="4">
    <source>
        <dbReference type="ARBA" id="ARBA00022670"/>
    </source>
</evidence>
<evidence type="ECO:0000256" key="3">
    <source>
        <dbReference type="ARBA" id="ARBA00007931"/>
    </source>
</evidence>
<organism evidence="15 16">
    <name type="scientific">Viridibacterium curvum</name>
    <dbReference type="NCBI Taxonomy" id="1101404"/>
    <lineage>
        <taxon>Bacteria</taxon>
        <taxon>Pseudomonadati</taxon>
        <taxon>Pseudomonadota</taxon>
        <taxon>Betaproteobacteria</taxon>
        <taxon>Rhodocyclales</taxon>
        <taxon>Rhodocyclaceae</taxon>
        <taxon>Viridibacterium</taxon>
    </lineage>
</organism>
<keyword evidence="5 13" id="KW-0812">Transmembrane</keyword>
<feature type="transmembrane region" description="Helical" evidence="13">
    <location>
        <begin position="6"/>
        <end position="33"/>
    </location>
</feature>
<evidence type="ECO:0000259" key="14">
    <source>
        <dbReference type="Pfam" id="PF02163"/>
    </source>
</evidence>
<comment type="cofactor">
    <cofactor evidence="1">
        <name>Zn(2+)</name>
        <dbReference type="ChEBI" id="CHEBI:29105"/>
    </cofactor>
</comment>
<gene>
    <name evidence="15" type="ORF">GCM10025770_29320</name>
</gene>
<comment type="subcellular location">
    <subcellularLocation>
        <location evidence="2">Membrane</location>
        <topology evidence="2">Multi-pass membrane protein</topology>
    </subcellularLocation>
</comment>
<keyword evidence="16" id="KW-1185">Reference proteome</keyword>
<evidence type="ECO:0000256" key="9">
    <source>
        <dbReference type="ARBA" id="ARBA00022989"/>
    </source>
</evidence>
<feature type="transmembrane region" description="Helical" evidence="13">
    <location>
        <begin position="504"/>
        <end position="526"/>
    </location>
</feature>
<evidence type="ECO:0000256" key="8">
    <source>
        <dbReference type="ARBA" id="ARBA00022833"/>
    </source>
</evidence>
<keyword evidence="9 13" id="KW-1133">Transmembrane helix</keyword>
<keyword evidence="4" id="KW-0645">Protease</keyword>
<feature type="transmembrane region" description="Helical" evidence="13">
    <location>
        <begin position="406"/>
        <end position="424"/>
    </location>
</feature>
<feature type="domain" description="Peptidase M50" evidence="14">
    <location>
        <begin position="364"/>
        <end position="407"/>
    </location>
</feature>
<evidence type="ECO:0000256" key="13">
    <source>
        <dbReference type="SAM" id="Phobius"/>
    </source>
</evidence>
<name>A0ABP9QX44_9RHOO</name>
<feature type="region of interest" description="Disordered" evidence="12">
    <location>
        <begin position="835"/>
        <end position="856"/>
    </location>
</feature>
<evidence type="ECO:0000256" key="7">
    <source>
        <dbReference type="ARBA" id="ARBA00022801"/>
    </source>
</evidence>
<evidence type="ECO:0000256" key="10">
    <source>
        <dbReference type="ARBA" id="ARBA00023049"/>
    </source>
</evidence>
<keyword evidence="10" id="KW-0482">Metalloprotease</keyword>
<comment type="similarity">
    <text evidence="3">Belongs to the peptidase M50B family.</text>
</comment>
<protein>
    <recommendedName>
        <fullName evidence="14">Peptidase M50 domain-containing protein</fullName>
    </recommendedName>
</protein>
<evidence type="ECO:0000313" key="15">
    <source>
        <dbReference type="EMBL" id="GAA5168798.1"/>
    </source>
</evidence>
<feature type="transmembrane region" description="Helical" evidence="13">
    <location>
        <begin position="335"/>
        <end position="358"/>
    </location>
</feature>
<keyword evidence="11 13" id="KW-0472">Membrane</keyword>
<dbReference type="PANTHER" id="PTHR39188">
    <property type="entry name" value="MEMBRANE-ASSOCIATED ZINC METALLOPROTEASE M50B"/>
    <property type="match status" value="1"/>
</dbReference>
<evidence type="ECO:0000256" key="5">
    <source>
        <dbReference type="ARBA" id="ARBA00022692"/>
    </source>
</evidence>
<evidence type="ECO:0000256" key="6">
    <source>
        <dbReference type="ARBA" id="ARBA00022723"/>
    </source>
</evidence>
<reference evidence="16" key="1">
    <citation type="journal article" date="2019" name="Int. J. Syst. Evol. Microbiol.">
        <title>The Global Catalogue of Microorganisms (GCM) 10K type strain sequencing project: providing services to taxonomists for standard genome sequencing and annotation.</title>
        <authorList>
            <consortium name="The Broad Institute Genomics Platform"/>
            <consortium name="The Broad Institute Genome Sequencing Center for Infectious Disease"/>
            <person name="Wu L."/>
            <person name="Ma J."/>
        </authorList>
    </citation>
    <scope>NUCLEOTIDE SEQUENCE [LARGE SCALE GENOMIC DNA]</scope>
    <source>
        <strain evidence="16">JCM 18715</strain>
    </source>
</reference>
<dbReference type="PANTHER" id="PTHR39188:SF3">
    <property type="entry name" value="STAGE IV SPORULATION PROTEIN FB"/>
    <property type="match status" value="1"/>
</dbReference>
<evidence type="ECO:0000256" key="1">
    <source>
        <dbReference type="ARBA" id="ARBA00001947"/>
    </source>
</evidence>
<feature type="transmembrane region" description="Helical" evidence="13">
    <location>
        <begin position="258"/>
        <end position="278"/>
    </location>
</feature>
<keyword evidence="8" id="KW-0862">Zinc</keyword>
<evidence type="ECO:0000313" key="16">
    <source>
        <dbReference type="Proteomes" id="UP001500547"/>
    </source>
</evidence>
<feature type="transmembrane region" description="Helical" evidence="13">
    <location>
        <begin position="430"/>
        <end position="448"/>
    </location>
</feature>
<evidence type="ECO:0000256" key="12">
    <source>
        <dbReference type="SAM" id="MobiDB-lite"/>
    </source>
</evidence>
<proteinExistence type="inferred from homology"/>
<evidence type="ECO:0000256" key="2">
    <source>
        <dbReference type="ARBA" id="ARBA00004141"/>
    </source>
</evidence>
<keyword evidence="6" id="KW-0479">Metal-binding</keyword>
<dbReference type="Proteomes" id="UP001500547">
    <property type="component" value="Unassembled WGS sequence"/>
</dbReference>
<sequence>MTDLLLFLAVIPLLMILLPVLQFIGMFIGVLRVPLWQPVFTQRDPSAALPPHQAATLAEIEALGFACIAAYDQHNGPYSYPQYVFRHESGRAFAWLNLTPMHTAAYPVAFSSLLQDGTVRSTLNRVLWACEHDRRPGHDIEDAMTDSLAQHWAAHQERIREAGLAELDDAEVIARLLANSTATLDIMRKQGLIVATGDRFALAAGAALQTTINWFRVRKTLARPFAAAVFSDAYRADFHAELHAYQKRQQASQPERPALRRWLFGVSLLAFLVLWGLVFEWQQALMLVGVIGVHEGGHALAMWAFGHRDLKIFFVPFLGAAVTAPEMPLAVWKRAIIYLAGPLPGLLAGLAALHWLALTPELPWAAVLSELAWMSIWVNLFNLLPVTPLDGGRLLEIALFERHPRIRFAFAGISLLGFVALAVWSKSPLMWGVVGFILLGVGGQWRAMKLRRSVTQHRSGEPDVVQLYREAETLASNKNFMTLWPMVKAAETQRQSVVARAWEMVAAPLLLLAIWALSLTLMLPAYSTLRSTSVTHAAPPTAEEAFDQAFDSYDEGESAAQHREKLMRLAERLPPQDGRHIDMFWMQAEAGHGPAQLNRMQEIIALKRDGHFTSRKLMVSLYLQTAHATWASQPATDRVRLLQNAVDVMQQIAPDLHAQTIAGQLRVAEAMDAAGDEAGAEARLAQIREDVEARQDCDCEAPTVVRAQTWFHLSHNRAARALEVLESSPYTDRFKKPLNPLGEARAWALMRNDRNEEALAQMQISAYSPPYEPSANDKARGEQASPPYLGRPAELAYALQRAGRANEARDLLAQRQHGWVCWRAGKAQGNDAVDPWEQQREDDVNNALPRLCPAQR</sequence>
<dbReference type="CDD" id="cd06160">
    <property type="entry name" value="S2P-M50_like_2"/>
    <property type="match status" value="1"/>
</dbReference>
<dbReference type="EMBL" id="BAABLD010000011">
    <property type="protein sequence ID" value="GAA5168798.1"/>
    <property type="molecule type" value="Genomic_DNA"/>
</dbReference>
<dbReference type="RefSeq" id="WP_345533845.1">
    <property type="nucleotide sequence ID" value="NZ_BAABLD010000011.1"/>
</dbReference>